<feature type="domain" description="Chitin-binding type-2" evidence="3">
    <location>
        <begin position="485"/>
        <end position="543"/>
    </location>
</feature>
<dbReference type="AlphaFoldDB" id="A0AA88IAP0"/>
<dbReference type="GO" id="GO:0005576">
    <property type="term" value="C:extracellular region"/>
    <property type="evidence" value="ECO:0007669"/>
    <property type="project" value="InterPro"/>
</dbReference>
<dbReference type="PROSITE" id="PS50940">
    <property type="entry name" value="CHIT_BIND_II"/>
    <property type="match status" value="1"/>
</dbReference>
<keyword evidence="5" id="KW-1185">Reference proteome</keyword>
<accession>A0AA88IAP0</accession>
<gene>
    <name evidence="4" type="ORF">QYM36_000283</name>
</gene>
<feature type="chain" id="PRO_5041636588" description="Chitin-binding type-2 domain-containing protein" evidence="2">
    <location>
        <begin position="18"/>
        <end position="555"/>
    </location>
</feature>
<evidence type="ECO:0000313" key="4">
    <source>
        <dbReference type="EMBL" id="KAK2725738.1"/>
    </source>
</evidence>
<protein>
    <recommendedName>
        <fullName evidence="3">Chitin-binding type-2 domain-containing protein</fullName>
    </recommendedName>
</protein>
<feature type="region of interest" description="Disordered" evidence="1">
    <location>
        <begin position="233"/>
        <end position="255"/>
    </location>
</feature>
<dbReference type="Gene3D" id="2.170.140.10">
    <property type="entry name" value="Chitin binding domain"/>
    <property type="match status" value="1"/>
</dbReference>
<name>A0AA88IAP0_ARTSF</name>
<feature type="signal peptide" evidence="2">
    <location>
        <begin position="1"/>
        <end position="17"/>
    </location>
</feature>
<feature type="region of interest" description="Disordered" evidence="1">
    <location>
        <begin position="151"/>
        <end position="183"/>
    </location>
</feature>
<keyword evidence="2" id="KW-0732">Signal</keyword>
<organism evidence="4 5">
    <name type="scientific">Artemia franciscana</name>
    <name type="common">Brine shrimp</name>
    <name type="synonym">Artemia sanfranciscana</name>
    <dbReference type="NCBI Taxonomy" id="6661"/>
    <lineage>
        <taxon>Eukaryota</taxon>
        <taxon>Metazoa</taxon>
        <taxon>Ecdysozoa</taxon>
        <taxon>Arthropoda</taxon>
        <taxon>Crustacea</taxon>
        <taxon>Branchiopoda</taxon>
        <taxon>Anostraca</taxon>
        <taxon>Artemiidae</taxon>
        <taxon>Artemia</taxon>
    </lineage>
</organism>
<dbReference type="EMBL" id="JAVRJZ010000002">
    <property type="protein sequence ID" value="KAK2725738.1"/>
    <property type="molecule type" value="Genomic_DNA"/>
</dbReference>
<evidence type="ECO:0000313" key="5">
    <source>
        <dbReference type="Proteomes" id="UP001187531"/>
    </source>
</evidence>
<dbReference type="InterPro" id="IPR002557">
    <property type="entry name" value="Chitin-bd_dom"/>
</dbReference>
<dbReference type="GO" id="GO:0008061">
    <property type="term" value="F:chitin binding"/>
    <property type="evidence" value="ECO:0007669"/>
    <property type="project" value="InterPro"/>
</dbReference>
<reference evidence="4" key="1">
    <citation type="submission" date="2023-07" db="EMBL/GenBank/DDBJ databases">
        <title>Chromosome-level genome assembly of Artemia franciscana.</title>
        <authorList>
            <person name="Jo E."/>
        </authorList>
    </citation>
    <scope>NUCLEOTIDE SEQUENCE</scope>
    <source>
        <tissue evidence="4">Whole body</tissue>
    </source>
</reference>
<dbReference type="Pfam" id="PF01607">
    <property type="entry name" value="CBM_14"/>
    <property type="match status" value="1"/>
</dbReference>
<feature type="compositionally biased region" description="Basic residues" evidence="1">
    <location>
        <begin position="163"/>
        <end position="179"/>
    </location>
</feature>
<dbReference type="Proteomes" id="UP001187531">
    <property type="component" value="Unassembled WGS sequence"/>
</dbReference>
<dbReference type="InterPro" id="IPR036508">
    <property type="entry name" value="Chitin-bd_dom_sf"/>
</dbReference>
<dbReference type="PANTHER" id="PTHR22933">
    <property type="entry name" value="FI18007P1-RELATED"/>
    <property type="match status" value="1"/>
</dbReference>
<dbReference type="InterPro" id="IPR052976">
    <property type="entry name" value="Scoloptoxin-like"/>
</dbReference>
<evidence type="ECO:0000256" key="2">
    <source>
        <dbReference type="SAM" id="SignalP"/>
    </source>
</evidence>
<sequence length="555" mass="61917">MHLLIWIMLMIVSLTAAEPDGRKIIKVVKIRPKVGSNEEQEKQNREAKEILIPKFGQRIRPKLKDNNLLSLKRLSQKKSEDLTSTHSTTVSFSTITSKTLEPVTSEKTSSLPPEQPLSSVTFTIPNSTKLLKPADEAHSLEQLEKLVELSQSTSIAPTAQPRKTSRKNKKKSRKNKKVKSEKVQITPIIHQKIDEDKEVDLKDKELVTEIQKELTSGQLDQTGLQPKAIGESINKNEENPKPLNQNSTYSHQEEGEPRLSHQILVFEKPPESFSLSSDNTQPANNLETIFGDDNGHETLHHPVSDSQITANNLTTAINSVTPTSVLLYQTDGDISETEYLIYTTKAFTVGTQAPSQTLLDFQAIEIGSNLKHQTELATTNTQNAVSQLSSTTESVILQSLLASTTEKNIPVFFESFSEEPHGAVVELETAIENKIDEARTTQKAPSAVLASTTAFDPLSNDIRPITGIGNHQNEKPLDLNLLAAKFSCQGRIEGYYADVNSECKAWHWCTPGDRKFTFTCPDGTRFNQRHHVCDWKSNVKCFDSEKYYPVEGEES</sequence>
<evidence type="ECO:0000256" key="1">
    <source>
        <dbReference type="SAM" id="MobiDB-lite"/>
    </source>
</evidence>
<proteinExistence type="predicted"/>
<dbReference type="PANTHER" id="PTHR22933:SF31">
    <property type="entry name" value="FI18007P1"/>
    <property type="match status" value="1"/>
</dbReference>
<comment type="caution">
    <text evidence="4">The sequence shown here is derived from an EMBL/GenBank/DDBJ whole genome shotgun (WGS) entry which is preliminary data.</text>
</comment>
<dbReference type="SUPFAM" id="SSF57625">
    <property type="entry name" value="Invertebrate chitin-binding proteins"/>
    <property type="match status" value="1"/>
</dbReference>
<dbReference type="SMART" id="SM00494">
    <property type="entry name" value="ChtBD2"/>
    <property type="match status" value="1"/>
</dbReference>
<evidence type="ECO:0000259" key="3">
    <source>
        <dbReference type="PROSITE" id="PS50940"/>
    </source>
</evidence>